<reference evidence="1" key="1">
    <citation type="submission" date="2013-12" db="EMBL/GenBank/DDBJ databases">
        <title>The Genome Sequence of Aphanomyces invadans NJM9701.</title>
        <authorList>
            <consortium name="The Broad Institute Genomics Platform"/>
            <person name="Russ C."/>
            <person name="Tyler B."/>
            <person name="van West P."/>
            <person name="Dieguez-Uribeondo J."/>
            <person name="Young S.K."/>
            <person name="Zeng Q."/>
            <person name="Gargeya S."/>
            <person name="Fitzgerald M."/>
            <person name="Abouelleil A."/>
            <person name="Alvarado L."/>
            <person name="Chapman S.B."/>
            <person name="Gainer-Dewar J."/>
            <person name="Goldberg J."/>
            <person name="Griggs A."/>
            <person name="Gujja S."/>
            <person name="Hansen M."/>
            <person name="Howarth C."/>
            <person name="Imamovic A."/>
            <person name="Ireland A."/>
            <person name="Larimer J."/>
            <person name="McCowan C."/>
            <person name="Murphy C."/>
            <person name="Pearson M."/>
            <person name="Poon T.W."/>
            <person name="Priest M."/>
            <person name="Roberts A."/>
            <person name="Saif S."/>
            <person name="Shea T."/>
            <person name="Sykes S."/>
            <person name="Wortman J."/>
            <person name="Nusbaum C."/>
            <person name="Birren B."/>
        </authorList>
    </citation>
    <scope>NUCLEOTIDE SEQUENCE [LARGE SCALE GENOMIC DNA]</scope>
    <source>
        <strain evidence="1">NJM9701</strain>
    </source>
</reference>
<name>A0A024T7Q3_9STRA</name>
<dbReference type="VEuPathDB" id="FungiDB:H310_15292"/>
<gene>
    <name evidence="1" type="ORF">H310_15292</name>
</gene>
<dbReference type="PANTHER" id="PTHR37558:SF1">
    <property type="entry name" value="HTH CENPB-TYPE DOMAIN-CONTAINING PROTEIN"/>
    <property type="match status" value="1"/>
</dbReference>
<dbReference type="EMBL" id="KI914258">
    <property type="protein sequence ID" value="ETV89869.1"/>
    <property type="molecule type" value="Genomic_DNA"/>
</dbReference>
<sequence length="230" mass="26292">MNDSSKRKVAFLFKPASDFDLLKVVIHIQPFDAPYEADKTRWEEVAANMCITHGDTLTAVSCRKRFDDLIVAFKDDKLNSLRASGTEEEYNEREQLMQDIVDLMNTSQDRKRSVKEEKTAKFEKRESDGERLRDAAMRAYAAKRKSIDDESDVDVPPDEGKKKKFRLVQKVPDTASALESFAVHLERANEFKSREIESAAQANALTQRRLELDEARFALDKSERGVIGAR</sequence>
<protein>
    <submittedName>
        <fullName evidence="1">Uncharacterized protein</fullName>
    </submittedName>
</protein>
<proteinExistence type="predicted"/>
<accession>A0A024T7Q3</accession>
<dbReference type="RefSeq" id="XP_008881498.1">
    <property type="nucleotide sequence ID" value="XM_008883276.1"/>
</dbReference>
<evidence type="ECO:0000313" key="1">
    <source>
        <dbReference type="EMBL" id="ETV89869.1"/>
    </source>
</evidence>
<dbReference type="PANTHER" id="PTHR37558">
    <property type="entry name" value="HTH CENPB-TYPE DOMAIN-CONTAINING PROTEIN"/>
    <property type="match status" value="1"/>
</dbReference>
<dbReference type="AlphaFoldDB" id="A0A024T7Q3"/>
<dbReference type="GeneID" id="20092342"/>
<organism evidence="1">
    <name type="scientific">Aphanomyces invadans</name>
    <dbReference type="NCBI Taxonomy" id="157072"/>
    <lineage>
        <taxon>Eukaryota</taxon>
        <taxon>Sar</taxon>
        <taxon>Stramenopiles</taxon>
        <taxon>Oomycota</taxon>
        <taxon>Saprolegniomycetes</taxon>
        <taxon>Saprolegniales</taxon>
        <taxon>Verrucalvaceae</taxon>
        <taxon>Aphanomyces</taxon>
    </lineage>
</organism>
<dbReference type="OrthoDB" id="76425at2759"/>